<keyword evidence="3" id="KW-0732">Signal</keyword>
<evidence type="ECO:0000256" key="1">
    <source>
        <dbReference type="ARBA" id="ARBA00004881"/>
    </source>
</evidence>
<comment type="pathway">
    <text evidence="1">Glycan metabolism.</text>
</comment>
<comment type="similarity">
    <text evidence="2 7">Belongs to the glycosyl hydrolase 31 family.</text>
</comment>
<evidence type="ECO:0000259" key="9">
    <source>
        <dbReference type="Pfam" id="PF17137"/>
    </source>
</evidence>
<evidence type="ECO:0000256" key="7">
    <source>
        <dbReference type="RuleBase" id="RU361185"/>
    </source>
</evidence>
<dbReference type="SUPFAM" id="SSF51011">
    <property type="entry name" value="Glycosyl hydrolase domain"/>
    <property type="match status" value="1"/>
</dbReference>
<evidence type="ECO:0000256" key="3">
    <source>
        <dbReference type="ARBA" id="ARBA00022729"/>
    </source>
</evidence>
<organism evidence="11 12">
    <name type="scientific">Thelohanellus kitauei</name>
    <name type="common">Myxosporean</name>
    <dbReference type="NCBI Taxonomy" id="669202"/>
    <lineage>
        <taxon>Eukaryota</taxon>
        <taxon>Metazoa</taxon>
        <taxon>Cnidaria</taxon>
        <taxon>Myxozoa</taxon>
        <taxon>Myxosporea</taxon>
        <taxon>Bivalvulida</taxon>
        <taxon>Platysporina</taxon>
        <taxon>Myxobolidae</taxon>
        <taxon>Thelohanellus</taxon>
    </lineage>
</organism>
<dbReference type="PANTHER" id="PTHR22762:SF54">
    <property type="entry name" value="BCDNA.GH04962"/>
    <property type="match status" value="1"/>
</dbReference>
<feature type="domain" description="Glycoside hydrolase family 31 TIM barrel" evidence="8">
    <location>
        <begin position="6"/>
        <end position="130"/>
    </location>
</feature>
<dbReference type="SUPFAM" id="SSF51445">
    <property type="entry name" value="(Trans)glycosidases"/>
    <property type="match status" value="1"/>
</dbReference>
<dbReference type="Pfam" id="PF21365">
    <property type="entry name" value="Glyco_hydro_31_3rd"/>
    <property type="match status" value="1"/>
</dbReference>
<dbReference type="InterPro" id="IPR033403">
    <property type="entry name" value="DUF5110"/>
</dbReference>
<dbReference type="InterPro" id="IPR000322">
    <property type="entry name" value="Glyco_hydro_31_TIM"/>
</dbReference>
<evidence type="ECO:0000256" key="4">
    <source>
        <dbReference type="ARBA" id="ARBA00022801"/>
    </source>
</evidence>
<feature type="domain" description="DUF5110" evidence="9">
    <location>
        <begin position="247"/>
        <end position="288"/>
    </location>
</feature>
<keyword evidence="6 7" id="KW-0326">Glycosidase</keyword>
<dbReference type="AlphaFoldDB" id="A0A0C2J353"/>
<evidence type="ECO:0000256" key="5">
    <source>
        <dbReference type="ARBA" id="ARBA00023180"/>
    </source>
</evidence>
<proteinExistence type="inferred from homology"/>
<dbReference type="Pfam" id="PF17137">
    <property type="entry name" value="DUF5110"/>
    <property type="match status" value="1"/>
</dbReference>
<dbReference type="EMBL" id="JWZT01001317">
    <property type="protein sequence ID" value="KII72254.1"/>
    <property type="molecule type" value="Genomic_DNA"/>
</dbReference>
<name>A0A0C2J353_THEKT</name>
<protein>
    <submittedName>
        <fullName evidence="11">Neutral alpha-glucosidase AB</fullName>
    </submittedName>
</protein>
<dbReference type="Gene3D" id="3.20.20.80">
    <property type="entry name" value="Glycosidases"/>
    <property type="match status" value="1"/>
</dbReference>
<dbReference type="OrthoDB" id="3237269at2759"/>
<evidence type="ECO:0000259" key="10">
    <source>
        <dbReference type="Pfam" id="PF21365"/>
    </source>
</evidence>
<reference evidence="11 12" key="1">
    <citation type="journal article" date="2014" name="Genome Biol. Evol.">
        <title>The genome of the myxosporean Thelohanellus kitauei shows adaptations to nutrient acquisition within its fish host.</title>
        <authorList>
            <person name="Yang Y."/>
            <person name="Xiong J."/>
            <person name="Zhou Z."/>
            <person name="Huo F."/>
            <person name="Miao W."/>
            <person name="Ran C."/>
            <person name="Liu Y."/>
            <person name="Zhang J."/>
            <person name="Feng J."/>
            <person name="Wang M."/>
            <person name="Wang M."/>
            <person name="Wang L."/>
            <person name="Yao B."/>
        </authorList>
    </citation>
    <scope>NUCLEOTIDE SEQUENCE [LARGE SCALE GENOMIC DNA]</scope>
    <source>
        <strain evidence="11">Wuqing</strain>
    </source>
</reference>
<dbReference type="OMA" id="IHLIVSP"/>
<dbReference type="Pfam" id="PF01055">
    <property type="entry name" value="Glyco_hydro_31_2nd"/>
    <property type="match status" value="1"/>
</dbReference>
<dbReference type="Proteomes" id="UP000031668">
    <property type="component" value="Unassembled WGS sequence"/>
</dbReference>
<keyword evidence="5" id="KW-0325">Glycoprotein</keyword>
<keyword evidence="12" id="KW-1185">Reference proteome</keyword>
<evidence type="ECO:0000313" key="12">
    <source>
        <dbReference type="Proteomes" id="UP000031668"/>
    </source>
</evidence>
<evidence type="ECO:0000256" key="2">
    <source>
        <dbReference type="ARBA" id="ARBA00007806"/>
    </source>
</evidence>
<evidence type="ECO:0000256" key="6">
    <source>
        <dbReference type="ARBA" id="ARBA00023295"/>
    </source>
</evidence>
<dbReference type="InterPro" id="IPR013780">
    <property type="entry name" value="Glyco_hydro_b"/>
</dbReference>
<dbReference type="PANTHER" id="PTHR22762">
    <property type="entry name" value="ALPHA-GLUCOSIDASE"/>
    <property type="match status" value="1"/>
</dbReference>
<evidence type="ECO:0000259" key="8">
    <source>
        <dbReference type="Pfam" id="PF01055"/>
    </source>
</evidence>
<dbReference type="InterPro" id="IPR017853">
    <property type="entry name" value="GH"/>
</dbReference>
<feature type="domain" description="Glycosyl hydrolase family 31 C-terminal" evidence="10">
    <location>
        <begin position="138"/>
        <end position="230"/>
    </location>
</feature>
<dbReference type="GO" id="GO:0090599">
    <property type="term" value="F:alpha-glucosidase activity"/>
    <property type="evidence" value="ECO:0007669"/>
    <property type="project" value="TreeGrafter"/>
</dbReference>
<dbReference type="GO" id="GO:0005975">
    <property type="term" value="P:carbohydrate metabolic process"/>
    <property type="evidence" value="ECO:0007669"/>
    <property type="project" value="InterPro"/>
</dbReference>
<dbReference type="Gene3D" id="2.60.40.1180">
    <property type="entry name" value="Golgi alpha-mannosidase II"/>
    <property type="match status" value="2"/>
</dbReference>
<accession>A0A0C2J353</accession>
<keyword evidence="4 7" id="KW-0378">Hydrolase</keyword>
<sequence>MGGLVRSKNQLRPFLLSRSFYAGSQKYGAIWSGDNLASWDHLKITIPMLLSLSIAGIPFVGADVAGFFKDPEPELFVRWYQAASMQPFFRAHAHIETKRREPWSYGSPTTELVRDQILRRYRYLPYLYTLFYEAHHSGTPVMRPLWYEFPKDPHALQIEDSYMLGPALLIKPIVTQGDRHIDVYFPSEKPSAIVWFAPFNNKFYKSGSSYSIEMHSMSDLPMFQKAGTIVPTWERQRRTSSKMHDDPLTLHVVVDENDTASGTLYLDDTETFKYEKGEKAVVSFDYSRGILSVG</sequence>
<gene>
    <name evidence="11" type="ORF">RF11_08678</name>
</gene>
<comment type="caution">
    <text evidence="11">The sequence shown here is derived from an EMBL/GenBank/DDBJ whole genome shotgun (WGS) entry which is preliminary data.</text>
</comment>
<evidence type="ECO:0000313" key="11">
    <source>
        <dbReference type="EMBL" id="KII72254.1"/>
    </source>
</evidence>
<dbReference type="GO" id="GO:0006491">
    <property type="term" value="P:N-glycan processing"/>
    <property type="evidence" value="ECO:0007669"/>
    <property type="project" value="TreeGrafter"/>
</dbReference>
<dbReference type="InterPro" id="IPR048395">
    <property type="entry name" value="Glyco_hydro_31_C"/>
</dbReference>